<dbReference type="InterPro" id="IPR004364">
    <property type="entry name" value="Aa-tRNA-synt_II"/>
</dbReference>
<evidence type="ECO:0000256" key="5">
    <source>
        <dbReference type="ARBA" id="ARBA00022917"/>
    </source>
</evidence>
<keyword evidence="3 7" id="KW-0547">Nucleotide-binding</keyword>
<reference evidence="9 10" key="1">
    <citation type="submission" date="2020-08" db="EMBL/GenBank/DDBJ databases">
        <title>Acidobacteriota in marine sediments use diverse sulfur dissimilation pathways.</title>
        <authorList>
            <person name="Wasmund K."/>
        </authorList>
    </citation>
    <scope>NUCLEOTIDE SEQUENCE [LARGE SCALE GENOMIC DNA]</scope>
    <source>
        <strain evidence="9">MAG AM4</strain>
    </source>
</reference>
<dbReference type="InterPro" id="IPR045864">
    <property type="entry name" value="aa-tRNA-synth_II/BPL/LPL"/>
</dbReference>
<dbReference type="Gene3D" id="3.30.930.10">
    <property type="entry name" value="Bira Bifunctional Protein, Domain 2"/>
    <property type="match status" value="1"/>
</dbReference>
<dbReference type="Pfam" id="PF00152">
    <property type="entry name" value="tRNA-synt_2"/>
    <property type="match status" value="1"/>
</dbReference>
<comment type="subcellular location">
    <subcellularLocation>
        <location evidence="7">Cytoplasm</location>
    </subcellularLocation>
</comment>
<dbReference type="EC" id="6.1.1.22" evidence="7"/>
<dbReference type="CDD" id="cd00776">
    <property type="entry name" value="AsxRS_core"/>
    <property type="match status" value="1"/>
</dbReference>
<dbReference type="GO" id="GO:0003676">
    <property type="term" value="F:nucleic acid binding"/>
    <property type="evidence" value="ECO:0007669"/>
    <property type="project" value="InterPro"/>
</dbReference>
<evidence type="ECO:0000313" key="9">
    <source>
        <dbReference type="EMBL" id="MBD3866889.1"/>
    </source>
</evidence>
<keyword evidence="5 7" id="KW-0648">Protein biosynthesis</keyword>
<dbReference type="PANTHER" id="PTHR22594">
    <property type="entry name" value="ASPARTYL/LYSYL-TRNA SYNTHETASE"/>
    <property type="match status" value="1"/>
</dbReference>
<dbReference type="SUPFAM" id="SSF50249">
    <property type="entry name" value="Nucleic acid-binding proteins"/>
    <property type="match status" value="1"/>
</dbReference>
<dbReference type="InterPro" id="IPR004522">
    <property type="entry name" value="Asn-tRNA-ligase"/>
</dbReference>
<protein>
    <recommendedName>
        <fullName evidence="7">Asparagine--tRNA ligase</fullName>
        <ecNumber evidence="7">6.1.1.22</ecNumber>
    </recommendedName>
    <alternativeName>
        <fullName evidence="7">Asparaginyl-tRNA synthetase</fullName>
        <shortName evidence="7">AsnRS</shortName>
    </alternativeName>
</protein>
<dbReference type="PRINTS" id="PR01042">
    <property type="entry name" value="TRNASYNTHASP"/>
</dbReference>
<evidence type="ECO:0000256" key="4">
    <source>
        <dbReference type="ARBA" id="ARBA00022840"/>
    </source>
</evidence>
<evidence type="ECO:0000256" key="2">
    <source>
        <dbReference type="ARBA" id="ARBA00022598"/>
    </source>
</evidence>
<keyword evidence="6 7" id="KW-0030">Aminoacyl-tRNA synthetase</keyword>
<evidence type="ECO:0000256" key="3">
    <source>
        <dbReference type="ARBA" id="ARBA00022741"/>
    </source>
</evidence>
<dbReference type="EMBL" id="JACXWD010000003">
    <property type="protein sequence ID" value="MBD3866889.1"/>
    <property type="molecule type" value="Genomic_DNA"/>
</dbReference>
<comment type="subunit">
    <text evidence="7">Homodimer.</text>
</comment>
<dbReference type="InterPro" id="IPR006195">
    <property type="entry name" value="aa-tRNA-synth_II"/>
</dbReference>
<name>A0A8J6Y099_9BACT</name>
<dbReference type="CDD" id="cd04323">
    <property type="entry name" value="AsnRS_cyto_like_N"/>
    <property type="match status" value="1"/>
</dbReference>
<accession>A0A8J6Y099</accession>
<comment type="catalytic activity">
    <reaction evidence="7">
        <text>tRNA(Asn) + L-asparagine + ATP = L-asparaginyl-tRNA(Asn) + AMP + diphosphate + H(+)</text>
        <dbReference type="Rhea" id="RHEA:11180"/>
        <dbReference type="Rhea" id="RHEA-COMP:9659"/>
        <dbReference type="Rhea" id="RHEA-COMP:9674"/>
        <dbReference type="ChEBI" id="CHEBI:15378"/>
        <dbReference type="ChEBI" id="CHEBI:30616"/>
        <dbReference type="ChEBI" id="CHEBI:33019"/>
        <dbReference type="ChEBI" id="CHEBI:58048"/>
        <dbReference type="ChEBI" id="CHEBI:78442"/>
        <dbReference type="ChEBI" id="CHEBI:78515"/>
        <dbReference type="ChEBI" id="CHEBI:456215"/>
        <dbReference type="EC" id="6.1.1.22"/>
    </reaction>
</comment>
<dbReference type="GO" id="GO:0004816">
    <property type="term" value="F:asparagine-tRNA ligase activity"/>
    <property type="evidence" value="ECO:0007669"/>
    <property type="project" value="UniProtKB-UniRule"/>
</dbReference>
<evidence type="ECO:0000256" key="6">
    <source>
        <dbReference type="ARBA" id="ARBA00023146"/>
    </source>
</evidence>
<evidence type="ECO:0000259" key="8">
    <source>
        <dbReference type="PROSITE" id="PS50862"/>
    </source>
</evidence>
<dbReference type="InterPro" id="IPR012340">
    <property type="entry name" value="NA-bd_OB-fold"/>
</dbReference>
<dbReference type="Pfam" id="PF01336">
    <property type="entry name" value="tRNA_anti-codon"/>
    <property type="match status" value="1"/>
</dbReference>
<dbReference type="NCBIfam" id="NF003037">
    <property type="entry name" value="PRK03932.1"/>
    <property type="match status" value="1"/>
</dbReference>
<keyword evidence="2 7" id="KW-0436">Ligase</keyword>
<organism evidence="9 10">
    <name type="scientific">Candidatus Polarisedimenticola svalbardensis</name>
    <dbReference type="NCBI Taxonomy" id="2886004"/>
    <lineage>
        <taxon>Bacteria</taxon>
        <taxon>Pseudomonadati</taxon>
        <taxon>Acidobacteriota</taxon>
        <taxon>Candidatus Polarisedimenticolia</taxon>
        <taxon>Candidatus Polarisedimenticolales</taxon>
        <taxon>Candidatus Polarisedimenticolaceae</taxon>
        <taxon>Candidatus Polarisedimenticola</taxon>
    </lineage>
</organism>
<dbReference type="SUPFAM" id="SSF55681">
    <property type="entry name" value="Class II aaRS and biotin synthetases"/>
    <property type="match status" value="1"/>
</dbReference>
<dbReference type="AlphaFoldDB" id="A0A8J6Y099"/>
<dbReference type="GO" id="GO:0005524">
    <property type="term" value="F:ATP binding"/>
    <property type="evidence" value="ECO:0007669"/>
    <property type="project" value="UniProtKB-UniRule"/>
</dbReference>
<dbReference type="PROSITE" id="PS50862">
    <property type="entry name" value="AA_TRNA_LIGASE_II"/>
    <property type="match status" value="1"/>
</dbReference>
<dbReference type="GO" id="GO:0006421">
    <property type="term" value="P:asparaginyl-tRNA aminoacylation"/>
    <property type="evidence" value="ECO:0007669"/>
    <property type="project" value="UniProtKB-UniRule"/>
</dbReference>
<comment type="similarity">
    <text evidence="1 7">Belongs to the class-II aminoacyl-tRNA synthetase family.</text>
</comment>
<dbReference type="Proteomes" id="UP000648239">
    <property type="component" value="Unassembled WGS sequence"/>
</dbReference>
<dbReference type="PANTHER" id="PTHR22594:SF34">
    <property type="entry name" value="ASPARAGINE--TRNA LIGASE, MITOCHONDRIAL-RELATED"/>
    <property type="match status" value="1"/>
</dbReference>
<evidence type="ECO:0000256" key="1">
    <source>
        <dbReference type="ARBA" id="ARBA00008226"/>
    </source>
</evidence>
<keyword evidence="4 7" id="KW-0067">ATP-binding</keyword>
<dbReference type="Gene3D" id="2.40.50.140">
    <property type="entry name" value="Nucleic acid-binding proteins"/>
    <property type="match status" value="1"/>
</dbReference>
<dbReference type="NCBIfam" id="TIGR00457">
    <property type="entry name" value="asnS"/>
    <property type="match status" value="1"/>
</dbReference>
<dbReference type="InterPro" id="IPR002312">
    <property type="entry name" value="Asp/Asn-tRNA-synth_IIb"/>
</dbReference>
<dbReference type="HAMAP" id="MF_00534">
    <property type="entry name" value="Asn_tRNA_synth"/>
    <property type="match status" value="1"/>
</dbReference>
<sequence length="442" mass="50436">MSRSFVYIEELSKHVGESVTLKGWLFQKRSSGKIKFLVLRDGTGYLQCVAFVKNVSAELFEACDRVPLESSIAIRGTVKEDDRAPGGFELALEELEIIHEAGEFPIQPKEHGIEFLFDKRHLYMRSRTPQAVLRVRNEVVKACRDFFYDLGYVLVDSPILTPAACEGTSTLFETDYFGQPAYLTQSGQLYLEPACMAFGRVFCLGPTFRAEKSKTRRHLTEFWMIEPEVAFMELPELLELAESFVTYVVGRALERCGESLKVLERDTAKLEAIQAPFPRLTYEQAADILMEPESQARMKEAGAPEFQRGNDFGGMDETLLTERFDRPVMVTHWPREIKAFYMQPDADDPSKAACVDILAPEGYGEIIGGSQRIHDHDLLLSRIREHDLPEEAFQWYLDIRKYGTVPHSGFGMGIERCVAWICGIPHVRETIPYPRQIHRIYP</sequence>
<feature type="domain" description="Aminoacyl-transfer RNA synthetases class-II family profile" evidence="8">
    <location>
        <begin position="133"/>
        <end position="432"/>
    </location>
</feature>
<dbReference type="InterPro" id="IPR004365">
    <property type="entry name" value="NA-bd_OB_tRNA"/>
</dbReference>
<evidence type="ECO:0000256" key="7">
    <source>
        <dbReference type="HAMAP-Rule" id="MF_00534"/>
    </source>
</evidence>
<proteinExistence type="inferred from homology"/>
<comment type="caution">
    <text evidence="9">The sequence shown here is derived from an EMBL/GenBank/DDBJ whole genome shotgun (WGS) entry which is preliminary data.</text>
</comment>
<keyword evidence="7" id="KW-0963">Cytoplasm</keyword>
<evidence type="ECO:0000313" key="10">
    <source>
        <dbReference type="Proteomes" id="UP000648239"/>
    </source>
</evidence>
<gene>
    <name evidence="7 9" type="primary">asnS</name>
    <name evidence="9" type="ORF">IFK94_02100</name>
</gene>
<dbReference type="GO" id="GO:0005737">
    <property type="term" value="C:cytoplasm"/>
    <property type="evidence" value="ECO:0007669"/>
    <property type="project" value="UniProtKB-SubCell"/>
</dbReference>